<protein>
    <submittedName>
        <fullName evidence="2">Unannotated protein</fullName>
    </submittedName>
</protein>
<accession>A0A6J5ZZF4</accession>
<evidence type="ECO:0000259" key="1">
    <source>
        <dbReference type="Pfam" id="PF03190"/>
    </source>
</evidence>
<dbReference type="EMBL" id="CAESAO010000167">
    <property type="protein sequence ID" value="CAB4346762.1"/>
    <property type="molecule type" value="Genomic_DNA"/>
</dbReference>
<dbReference type="Gene3D" id="1.50.10.10">
    <property type="match status" value="1"/>
</dbReference>
<dbReference type="InterPro" id="IPR012341">
    <property type="entry name" value="6hp_glycosidase-like_sf"/>
</dbReference>
<evidence type="ECO:0000313" key="2">
    <source>
        <dbReference type="EMBL" id="CAB4346762.1"/>
    </source>
</evidence>
<dbReference type="SUPFAM" id="SSF52833">
    <property type="entry name" value="Thioredoxin-like"/>
    <property type="match status" value="1"/>
</dbReference>
<dbReference type="Gene3D" id="3.40.30.10">
    <property type="entry name" value="Glutaredoxin"/>
    <property type="match status" value="1"/>
</dbReference>
<dbReference type="InterPro" id="IPR036249">
    <property type="entry name" value="Thioredoxin-like_sf"/>
</dbReference>
<dbReference type="InterPro" id="IPR024705">
    <property type="entry name" value="Ssp411"/>
</dbReference>
<dbReference type="InterPro" id="IPR008928">
    <property type="entry name" value="6-hairpin_glycosidase_sf"/>
</dbReference>
<dbReference type="PANTHER" id="PTHR42899">
    <property type="entry name" value="SPERMATOGENESIS-ASSOCIATED PROTEIN 20"/>
    <property type="match status" value="1"/>
</dbReference>
<sequence length="656" mass="71152">MANALKSETSPYLLQHAENPVDWLPWGDEALERSRELNKPLLVSIGYSACHWCHVMERECFEDPKIAALMNENFVCVKVDREERPDVDAIYMEAVQAMTGQGGWPLNVFLTPDQLPFYGGTYFPPEPRQGMTSWPQTLTAIAEAWEERGEEIAEQAEAGLERLAGAAKLEASEDPLDAALLEEAVERLALPFDAFNGGWGSAPKFPNASAIEFLLARGEPSMALQSLRSMASGGIFDQVGGGFSRYSVDAAWTVPHFEKMLYDNALLARAYLHGWQVSGDEILKRTCEETLDWAVREMLAPEGGFYCALDADSEGVEGKFYVWSLEQLRDALGDDADAAIAWFGASEGGNFEGLNILESRGAEPEPAVRKRIRARLLEVRAERVRPGTDDKRLTGWNGLMISALADAGAVLGRDDYLAAARGTANFLMTQMRDESGRLLRSFNKGEAKLRACLEDHAMLLEGLLALYEATFEPQWYLAAVAEAEAIIAGFSDDERGGFFSTATDGEQLVARRKELEDSPLPSGASSASLGMLRLALLSGDARYSAAALGHLRLVRPYVVRHPQAFGHALQAIDLHVGPARELALVGSELGPLLEVVRSELRPRLVVAGGDGNGDESVVPLLEGRTAVDGEAAAYLCENFACAAPVTGAEALAAALA</sequence>
<dbReference type="CDD" id="cd02955">
    <property type="entry name" value="SSP411"/>
    <property type="match status" value="1"/>
</dbReference>
<reference evidence="2" key="1">
    <citation type="submission" date="2020-05" db="EMBL/GenBank/DDBJ databases">
        <authorList>
            <person name="Chiriac C."/>
            <person name="Salcher M."/>
            <person name="Ghai R."/>
            <person name="Kavagutti S V."/>
        </authorList>
    </citation>
    <scope>NUCLEOTIDE SEQUENCE</scope>
</reference>
<dbReference type="PANTHER" id="PTHR42899:SF1">
    <property type="entry name" value="SPERMATOGENESIS-ASSOCIATED PROTEIN 20"/>
    <property type="match status" value="1"/>
</dbReference>
<feature type="domain" description="Spermatogenesis-associated protein 20-like TRX" evidence="1">
    <location>
        <begin position="3"/>
        <end position="163"/>
    </location>
</feature>
<organism evidence="2">
    <name type="scientific">freshwater metagenome</name>
    <dbReference type="NCBI Taxonomy" id="449393"/>
    <lineage>
        <taxon>unclassified sequences</taxon>
        <taxon>metagenomes</taxon>
        <taxon>ecological metagenomes</taxon>
    </lineage>
</organism>
<name>A0A6J5ZZF4_9ZZZZ</name>
<dbReference type="AlphaFoldDB" id="A0A6J5ZZF4"/>
<dbReference type="Pfam" id="PF03190">
    <property type="entry name" value="Thioredox_DsbH"/>
    <property type="match status" value="1"/>
</dbReference>
<dbReference type="GO" id="GO:0005975">
    <property type="term" value="P:carbohydrate metabolic process"/>
    <property type="evidence" value="ECO:0007669"/>
    <property type="project" value="InterPro"/>
</dbReference>
<gene>
    <name evidence="2" type="ORF">UFOPK3522_01470</name>
</gene>
<dbReference type="SUPFAM" id="SSF48208">
    <property type="entry name" value="Six-hairpin glycosidases"/>
    <property type="match status" value="1"/>
</dbReference>
<dbReference type="InterPro" id="IPR004879">
    <property type="entry name" value="Ssp411-like_TRX"/>
</dbReference>
<proteinExistence type="predicted"/>
<dbReference type="PIRSF" id="PIRSF006402">
    <property type="entry name" value="UCP006402_thioredoxin"/>
    <property type="match status" value="1"/>
</dbReference>